<evidence type="ECO:0000313" key="15">
    <source>
        <dbReference type="EMBL" id="MBB6056365.1"/>
    </source>
</evidence>
<dbReference type="PROSITE" id="PS51918">
    <property type="entry name" value="RADICAL_SAM"/>
    <property type="match status" value="1"/>
</dbReference>
<dbReference type="Pfam" id="PF04055">
    <property type="entry name" value="Radical_SAM"/>
    <property type="match status" value="1"/>
</dbReference>
<gene>
    <name evidence="15" type="ORF">HNR75_002297</name>
</gene>
<comment type="caution">
    <text evidence="15">The sequence shown here is derived from an EMBL/GenBank/DDBJ whole genome shotgun (WGS) entry which is preliminary data.</text>
</comment>
<keyword evidence="4 13" id="KW-0004">4Fe-4S</keyword>
<evidence type="ECO:0000256" key="7">
    <source>
        <dbReference type="ARBA" id="ARBA00022691"/>
    </source>
</evidence>
<evidence type="ECO:0000313" key="16">
    <source>
        <dbReference type="Proteomes" id="UP000585721"/>
    </source>
</evidence>
<evidence type="ECO:0000256" key="2">
    <source>
        <dbReference type="ARBA" id="ARBA00004496"/>
    </source>
</evidence>
<dbReference type="EMBL" id="JACHGR010000007">
    <property type="protein sequence ID" value="MBB6056365.1"/>
    <property type="molecule type" value="Genomic_DNA"/>
</dbReference>
<evidence type="ECO:0000256" key="9">
    <source>
        <dbReference type="ARBA" id="ARBA00023002"/>
    </source>
</evidence>
<evidence type="ECO:0000256" key="13">
    <source>
        <dbReference type="RuleBase" id="RU362053"/>
    </source>
</evidence>
<keyword evidence="9 13" id="KW-0560">Oxidoreductase</keyword>
<dbReference type="GO" id="GO:0043365">
    <property type="term" value="F:[formate-C-acetyltransferase]-activating enzyme activity"/>
    <property type="evidence" value="ECO:0007669"/>
    <property type="project" value="UniProtKB-UniRule"/>
</dbReference>
<feature type="domain" description="Radical SAM core" evidence="14">
    <location>
        <begin position="16"/>
        <end position="245"/>
    </location>
</feature>
<keyword evidence="10 13" id="KW-0408">Iron</keyword>
<dbReference type="GO" id="GO:0051539">
    <property type="term" value="F:4 iron, 4 sulfur cluster binding"/>
    <property type="evidence" value="ECO:0007669"/>
    <property type="project" value="UniProtKB-UniRule"/>
</dbReference>
<dbReference type="SFLD" id="SFLDF00278">
    <property type="entry name" value="pyruvate_formate-lyase_activas"/>
    <property type="match status" value="1"/>
</dbReference>
<organism evidence="15 16">
    <name type="scientific">Tolumonas osonensis</name>
    <dbReference type="NCBI Taxonomy" id="675874"/>
    <lineage>
        <taxon>Bacteria</taxon>
        <taxon>Pseudomonadati</taxon>
        <taxon>Pseudomonadota</taxon>
        <taxon>Gammaproteobacteria</taxon>
        <taxon>Aeromonadales</taxon>
        <taxon>Aeromonadaceae</taxon>
        <taxon>Tolumonas</taxon>
    </lineage>
</organism>
<dbReference type="SUPFAM" id="SSF102114">
    <property type="entry name" value="Radical SAM enzymes"/>
    <property type="match status" value="1"/>
</dbReference>
<dbReference type="SFLD" id="SFLDG01066">
    <property type="entry name" value="organic_radical-activating_enz"/>
    <property type="match status" value="1"/>
</dbReference>
<keyword evidence="11 13" id="KW-0411">Iron-sulfur</keyword>
<dbReference type="SFLD" id="SFLDG01118">
    <property type="entry name" value="activating_enzymes__group_2"/>
    <property type="match status" value="1"/>
</dbReference>
<dbReference type="NCBIfam" id="NF008356">
    <property type="entry name" value="PRK11145.1"/>
    <property type="match status" value="1"/>
</dbReference>
<dbReference type="CDD" id="cd01335">
    <property type="entry name" value="Radical_SAM"/>
    <property type="match status" value="1"/>
</dbReference>
<proteinExistence type="inferred from homology"/>
<dbReference type="InterPro" id="IPR040074">
    <property type="entry name" value="BssD/PflA/YjjW"/>
</dbReference>
<keyword evidence="6" id="KW-0119">Carbohydrate metabolism</keyword>
<dbReference type="PANTHER" id="PTHR30352">
    <property type="entry name" value="PYRUVATE FORMATE-LYASE-ACTIVATING ENZYME"/>
    <property type="match status" value="1"/>
</dbReference>
<dbReference type="PANTHER" id="PTHR30352:SF5">
    <property type="entry name" value="PYRUVATE FORMATE-LYASE 1-ACTIVATING ENZYME"/>
    <property type="match status" value="1"/>
</dbReference>
<keyword evidence="15" id="KW-0456">Lyase</keyword>
<dbReference type="InterPro" id="IPR012839">
    <property type="entry name" value="Organic_radical_activase"/>
</dbReference>
<comment type="function">
    <text evidence="1">Activation of pyruvate formate-lyase 1 under anaerobic conditions by generation of an organic free radical, using S-adenosylmethionine and reduced flavodoxin as cosubstrates to produce 5'-deoxy-adenosine.</text>
</comment>
<comment type="function">
    <text evidence="13">Activation of pyruvate formate-lyase under anaerobic conditions by generation of an organic free radical, using S-adenosylmethionine and reduced flavodoxin as cosubstrates to produce 5'-deoxy-adenosine.</text>
</comment>
<dbReference type="PIRSF" id="PIRSF000371">
    <property type="entry name" value="PFL_act_enz"/>
    <property type="match status" value="1"/>
</dbReference>
<comment type="similarity">
    <text evidence="3 13">Belongs to the organic radical-activating enzymes family.</text>
</comment>
<keyword evidence="16" id="KW-1185">Reference proteome</keyword>
<dbReference type="PROSITE" id="PS01087">
    <property type="entry name" value="RADICAL_ACTIVATING"/>
    <property type="match status" value="1"/>
</dbReference>
<evidence type="ECO:0000256" key="6">
    <source>
        <dbReference type="ARBA" id="ARBA00022526"/>
    </source>
</evidence>
<protein>
    <recommendedName>
        <fullName evidence="13">Pyruvate formate-lyase-activating enzyme</fullName>
        <ecNumber evidence="13">1.97.1.4</ecNumber>
    </recommendedName>
</protein>
<keyword evidence="6" id="KW-0313">Glucose metabolism</keyword>
<evidence type="ECO:0000256" key="5">
    <source>
        <dbReference type="ARBA" id="ARBA00022490"/>
    </source>
</evidence>
<dbReference type="InterPro" id="IPR013785">
    <property type="entry name" value="Aldolase_TIM"/>
</dbReference>
<keyword evidence="15" id="KW-0670">Pyruvate</keyword>
<dbReference type="InterPro" id="IPR034465">
    <property type="entry name" value="Pyruvate_for-lyase_activase"/>
</dbReference>
<sequence>MTIKGRIHSVETCGTVDGPGIRFIAFFQGCLMRCKYCHNRDTWDTEGGKEVTVDDLMKDLLAYRHFMKSSGGGVTASGGEATLQKEFVTEWFKACKAQGIHTCLDTNGFIRHYDLALDDLLAQTDLVMLDIKHMNDEIHIPLTHVSNKYCLEFARYLAKKGKTMWIRYVVVPGWSDDDAGAHALGAFIRDELGGKVEKLEMLPYHELGKHKWTAMGEKYELDGVHPPKKEVMEHLKEILVSYGIKVSY</sequence>
<dbReference type="Proteomes" id="UP000585721">
    <property type="component" value="Unassembled WGS sequence"/>
</dbReference>
<reference evidence="15 16" key="1">
    <citation type="submission" date="2020-08" db="EMBL/GenBank/DDBJ databases">
        <title>Genomic Encyclopedia of Type Strains, Phase IV (KMG-IV): sequencing the most valuable type-strain genomes for metagenomic binning, comparative biology and taxonomic classification.</title>
        <authorList>
            <person name="Goeker M."/>
        </authorList>
    </citation>
    <scope>NUCLEOTIDE SEQUENCE [LARGE SCALE GENOMIC DNA]</scope>
    <source>
        <strain evidence="15 16">DSM 22975</strain>
    </source>
</reference>
<dbReference type="InterPro" id="IPR034457">
    <property type="entry name" value="Organic_radical-activating"/>
</dbReference>
<evidence type="ECO:0000256" key="1">
    <source>
        <dbReference type="ARBA" id="ARBA00002918"/>
    </source>
</evidence>
<evidence type="ECO:0000256" key="10">
    <source>
        <dbReference type="ARBA" id="ARBA00023004"/>
    </source>
</evidence>
<dbReference type="SFLD" id="SFLDS00029">
    <property type="entry name" value="Radical_SAM"/>
    <property type="match status" value="1"/>
</dbReference>
<dbReference type="GO" id="GO:0046872">
    <property type="term" value="F:metal ion binding"/>
    <property type="evidence" value="ECO:0007669"/>
    <property type="project" value="UniProtKB-UniRule"/>
</dbReference>
<dbReference type="InterPro" id="IPR007197">
    <property type="entry name" value="rSAM"/>
</dbReference>
<dbReference type="RefSeq" id="WP_188027086.1">
    <property type="nucleotide sequence ID" value="NZ_JACHGR010000007.1"/>
</dbReference>
<dbReference type="InterPro" id="IPR012838">
    <property type="entry name" value="PFL1_activating"/>
</dbReference>
<dbReference type="InterPro" id="IPR001989">
    <property type="entry name" value="Radical_activat_CS"/>
</dbReference>
<dbReference type="NCBIfam" id="TIGR02493">
    <property type="entry name" value="PFLA"/>
    <property type="match status" value="1"/>
</dbReference>
<name>A0A841GM35_9GAMM</name>
<evidence type="ECO:0000256" key="8">
    <source>
        <dbReference type="ARBA" id="ARBA00022723"/>
    </source>
</evidence>
<keyword evidence="5 13" id="KW-0963">Cytoplasm</keyword>
<dbReference type="GO" id="GO:0006006">
    <property type="term" value="P:glucose metabolic process"/>
    <property type="evidence" value="ECO:0007669"/>
    <property type="project" value="UniProtKB-KW"/>
</dbReference>
<accession>A0A841GM35</accession>
<comment type="subcellular location">
    <subcellularLocation>
        <location evidence="2 13">Cytoplasm</location>
    </subcellularLocation>
</comment>
<comment type="catalytic activity">
    <reaction evidence="12 13">
        <text>glycyl-[formate C-acetyltransferase] + reduced [flavodoxin] + S-adenosyl-L-methionine = glycin-2-yl radical-[formate C-acetyltransferase] + semiquinone [flavodoxin] + 5'-deoxyadenosine + L-methionine + H(+)</text>
        <dbReference type="Rhea" id="RHEA:19225"/>
        <dbReference type="Rhea" id="RHEA-COMP:10622"/>
        <dbReference type="Rhea" id="RHEA-COMP:12190"/>
        <dbReference type="Rhea" id="RHEA-COMP:12191"/>
        <dbReference type="Rhea" id="RHEA-COMP:14480"/>
        <dbReference type="ChEBI" id="CHEBI:15378"/>
        <dbReference type="ChEBI" id="CHEBI:17319"/>
        <dbReference type="ChEBI" id="CHEBI:29947"/>
        <dbReference type="ChEBI" id="CHEBI:32722"/>
        <dbReference type="ChEBI" id="CHEBI:57618"/>
        <dbReference type="ChEBI" id="CHEBI:57844"/>
        <dbReference type="ChEBI" id="CHEBI:59789"/>
        <dbReference type="ChEBI" id="CHEBI:140311"/>
        <dbReference type="EC" id="1.97.1.4"/>
    </reaction>
</comment>
<evidence type="ECO:0000259" key="14">
    <source>
        <dbReference type="PROSITE" id="PS51918"/>
    </source>
</evidence>
<evidence type="ECO:0000256" key="4">
    <source>
        <dbReference type="ARBA" id="ARBA00022485"/>
    </source>
</evidence>
<evidence type="ECO:0000256" key="12">
    <source>
        <dbReference type="ARBA" id="ARBA00047533"/>
    </source>
</evidence>
<dbReference type="GO" id="GO:0005737">
    <property type="term" value="C:cytoplasm"/>
    <property type="evidence" value="ECO:0007669"/>
    <property type="project" value="UniProtKB-SubCell"/>
</dbReference>
<dbReference type="InterPro" id="IPR058240">
    <property type="entry name" value="rSAM_sf"/>
</dbReference>
<dbReference type="GO" id="GO:0016829">
    <property type="term" value="F:lyase activity"/>
    <property type="evidence" value="ECO:0007669"/>
    <property type="project" value="UniProtKB-KW"/>
</dbReference>
<keyword evidence="8 13" id="KW-0479">Metal-binding</keyword>
<dbReference type="AlphaFoldDB" id="A0A841GM35"/>
<comment type="cofactor">
    <cofactor evidence="13">
        <name>[4Fe-4S] cluster</name>
        <dbReference type="ChEBI" id="CHEBI:49883"/>
    </cofactor>
    <text evidence="13">Binds 1 [4Fe-4S] cluster. The cluster is coordinated with 3 cysteines and an exchangeable S-adenosyl-L-methionine.</text>
</comment>
<evidence type="ECO:0000256" key="11">
    <source>
        <dbReference type="ARBA" id="ARBA00023014"/>
    </source>
</evidence>
<dbReference type="Gene3D" id="3.20.20.70">
    <property type="entry name" value="Aldolase class I"/>
    <property type="match status" value="1"/>
</dbReference>
<dbReference type="EC" id="1.97.1.4" evidence="13"/>
<keyword evidence="7 13" id="KW-0949">S-adenosyl-L-methionine</keyword>
<evidence type="ECO:0000256" key="3">
    <source>
        <dbReference type="ARBA" id="ARBA00009777"/>
    </source>
</evidence>